<keyword evidence="2" id="KW-1133">Transmembrane helix</keyword>
<keyword evidence="2" id="KW-0812">Transmembrane</keyword>
<keyword evidence="2" id="KW-0472">Membrane</keyword>
<sequence>MINTLFTFKYYFNAYFFLFYIHILRVSDNDYLFTPFLFKDLLLLLLLVLIIYFISLIIISELGIADSLVNMLPTGSDNSGGSSSGPGGSSSGPGGSGTEPPKPSGSGLPQSTSNNSITSDVSYTDDDIITTHDLRMRNINILIDNNNKLTEDEKKCLKTLYTEMAEESKKAKQELSRFKNSGNLPMIFKK</sequence>
<dbReference type="AlphaFoldDB" id="A0A2L1K2K4"/>
<dbReference type="RefSeq" id="YP_009469552.1">
    <property type="nucleotide sequence ID" value="NC_037198.1"/>
</dbReference>
<dbReference type="GeneID" id="36276719"/>
<dbReference type="EMBL" id="MG543071">
    <property type="protein sequence ID" value="AVE15062.1"/>
    <property type="molecule type" value="Genomic_DNA"/>
</dbReference>
<evidence type="ECO:0000256" key="2">
    <source>
        <dbReference type="SAM" id="Phobius"/>
    </source>
</evidence>
<gene>
    <name evidence="3" type="primary">orf190</name>
</gene>
<feature type="compositionally biased region" description="Polar residues" evidence="1">
    <location>
        <begin position="108"/>
        <end position="119"/>
    </location>
</feature>
<feature type="transmembrane region" description="Helical" evidence="2">
    <location>
        <begin position="36"/>
        <end position="59"/>
    </location>
</feature>
<organism evidence="3">
    <name type="scientific">Pseudocercospora mori</name>
    <dbReference type="NCBI Taxonomy" id="1341201"/>
    <lineage>
        <taxon>Eukaryota</taxon>
        <taxon>Fungi</taxon>
        <taxon>Dikarya</taxon>
        <taxon>Ascomycota</taxon>
        <taxon>Pezizomycotina</taxon>
        <taxon>Dothideomycetes</taxon>
        <taxon>Dothideomycetidae</taxon>
        <taxon>Mycosphaerellales</taxon>
        <taxon>Mycosphaerellaceae</taxon>
        <taxon>Pseudocercospora</taxon>
    </lineage>
</organism>
<evidence type="ECO:0000313" key="3">
    <source>
        <dbReference type="EMBL" id="AVE15062.1"/>
    </source>
</evidence>
<reference evidence="3" key="1">
    <citation type="submission" date="2017-11" db="EMBL/GenBank/DDBJ databases">
        <authorList>
            <person name="Han C.G."/>
        </authorList>
    </citation>
    <scope>NUCLEOTIDE SEQUENCE</scope>
</reference>
<feature type="region of interest" description="Disordered" evidence="1">
    <location>
        <begin position="76"/>
        <end position="119"/>
    </location>
</feature>
<accession>A0A2L1K2K4</accession>
<proteinExistence type="predicted"/>
<evidence type="ECO:0000256" key="1">
    <source>
        <dbReference type="SAM" id="MobiDB-lite"/>
    </source>
</evidence>
<keyword evidence="3" id="KW-0496">Mitochondrion</keyword>
<feature type="transmembrane region" description="Helical" evidence="2">
    <location>
        <begin position="6"/>
        <end position="24"/>
    </location>
</feature>
<name>A0A2L1K2K4_9PEZI</name>
<protein>
    <submittedName>
        <fullName evidence="3">Uncharacterized protein</fullName>
    </submittedName>
</protein>
<feature type="compositionally biased region" description="Gly residues" evidence="1">
    <location>
        <begin position="82"/>
        <end position="97"/>
    </location>
</feature>
<geneLocation type="mitochondrion" evidence="3"/>